<comment type="similarity">
    <text evidence="1">Belongs to the CBF/MAK21 family.</text>
</comment>
<name>A0AB34L4Z6_9PEZI</name>
<keyword evidence="5" id="KW-1185">Reference proteome</keyword>
<dbReference type="GO" id="GO:0032040">
    <property type="term" value="C:small-subunit processome"/>
    <property type="evidence" value="ECO:0007669"/>
    <property type="project" value="TreeGrafter"/>
</dbReference>
<dbReference type="InterPro" id="IPR005612">
    <property type="entry name" value="CCAAT-binding_factor"/>
</dbReference>
<dbReference type="GO" id="GO:0042254">
    <property type="term" value="P:ribosome biogenesis"/>
    <property type="evidence" value="ECO:0007669"/>
    <property type="project" value="InterPro"/>
</dbReference>
<dbReference type="GeneID" id="96002233"/>
<sequence length="556" mass="62790">MPGVIEKNDAARKRKRAGDACSKANAVKPRKAPKTTSSEDTQAQILELESQILESPDYYGNITTLQNHIAKSEKQPETATLAAVALCRVFCRLIASEALVRRKEASDNDAQTVQMLRQFLREYVQGMSAWIAGSDDARGSTALTLLMRVAKEEVSQEPKRAEQAWRTSQSVFTMILKTLMENNEAEGARQEFVEKYVEEHDDVRFYTFLGIKQYFEEEGNREAGRLSNALDLLSNIEGIPEAQNQLEDWYGEAPQTKKHPLLSLSAHLKMAQEGWLSIFRSPLTTDHRKKILNMMTRQVLPWFVTKVETLTDFLTDSFNAGGSTALLALSGIFHLITKKNIDYPDFYTKLYSLLDEDVLHSKHRSRFFRLLDSCMASTHLPAAMVASFIKRFARLSLQAPPGAIVWIVPWTYNMLKSHPTCSFMLHRNPHPAHAIFSQNPDFEASGMDDIFDPEESDPMLTNAIESSLWELETLRSHYHPNVATLAKIIGEQFTKREYQLEDFLDHSYGSLVDAELGKALKKTPVVEFEIPKRIVTAEEGGLNDLGSLLQKAIKAS</sequence>
<gene>
    <name evidence="4" type="ORF">WHR41_00789</name>
</gene>
<dbReference type="Pfam" id="PF03914">
    <property type="entry name" value="CBF"/>
    <property type="match status" value="1"/>
</dbReference>
<dbReference type="RefSeq" id="XP_069233703.1">
    <property type="nucleotide sequence ID" value="XM_069369395.1"/>
</dbReference>
<feature type="domain" description="CCAAT-binding factor" evidence="3">
    <location>
        <begin position="325"/>
        <end position="486"/>
    </location>
</feature>
<evidence type="ECO:0000259" key="3">
    <source>
        <dbReference type="Pfam" id="PF03914"/>
    </source>
</evidence>
<evidence type="ECO:0000313" key="5">
    <source>
        <dbReference type="Proteomes" id="UP000803884"/>
    </source>
</evidence>
<feature type="region of interest" description="Disordered" evidence="2">
    <location>
        <begin position="1"/>
        <end position="41"/>
    </location>
</feature>
<dbReference type="InterPro" id="IPR027193">
    <property type="entry name" value="Noc4"/>
</dbReference>
<dbReference type="AlphaFoldDB" id="A0AB34L4Z6"/>
<dbReference type="PANTHER" id="PTHR12455">
    <property type="entry name" value="NUCLEOLAR COMPLEX PROTEIN 4"/>
    <property type="match status" value="1"/>
</dbReference>
<organism evidence="4 5">
    <name type="scientific">Cladosporium halotolerans</name>
    <dbReference type="NCBI Taxonomy" id="1052096"/>
    <lineage>
        <taxon>Eukaryota</taxon>
        <taxon>Fungi</taxon>
        <taxon>Dikarya</taxon>
        <taxon>Ascomycota</taxon>
        <taxon>Pezizomycotina</taxon>
        <taxon>Dothideomycetes</taxon>
        <taxon>Dothideomycetidae</taxon>
        <taxon>Cladosporiales</taxon>
        <taxon>Cladosporiaceae</taxon>
        <taxon>Cladosporium</taxon>
    </lineage>
</organism>
<dbReference type="GO" id="GO:0030692">
    <property type="term" value="C:Noc4p-Nop14p complex"/>
    <property type="evidence" value="ECO:0007669"/>
    <property type="project" value="TreeGrafter"/>
</dbReference>
<reference evidence="4 5" key="1">
    <citation type="journal article" date="2020" name="Microbiol. Resour. Announc.">
        <title>Draft Genome Sequence of a Cladosporium Species Isolated from the Mesophotic Ascidian Didemnum maculosum.</title>
        <authorList>
            <person name="Gioti A."/>
            <person name="Siaperas R."/>
            <person name="Nikolaivits E."/>
            <person name="Le Goff G."/>
            <person name="Ouazzani J."/>
            <person name="Kotoulas G."/>
            <person name="Topakas E."/>
        </authorList>
    </citation>
    <scope>NUCLEOTIDE SEQUENCE [LARGE SCALE GENOMIC DNA]</scope>
    <source>
        <strain evidence="4 5">TM138-S3</strain>
    </source>
</reference>
<evidence type="ECO:0000256" key="2">
    <source>
        <dbReference type="SAM" id="MobiDB-lite"/>
    </source>
</evidence>
<feature type="compositionally biased region" description="Basic and acidic residues" evidence="2">
    <location>
        <begin position="1"/>
        <end position="11"/>
    </location>
</feature>
<protein>
    <recommendedName>
        <fullName evidence="3">CCAAT-binding factor domain-containing protein</fullName>
    </recommendedName>
</protein>
<evidence type="ECO:0000256" key="1">
    <source>
        <dbReference type="ARBA" id="ARBA00007797"/>
    </source>
</evidence>
<dbReference type="EMBL" id="JAAQHG020000002">
    <property type="protein sequence ID" value="KAL1590598.1"/>
    <property type="molecule type" value="Genomic_DNA"/>
</dbReference>
<evidence type="ECO:0000313" key="4">
    <source>
        <dbReference type="EMBL" id="KAL1590598.1"/>
    </source>
</evidence>
<proteinExistence type="inferred from homology"/>
<accession>A0AB34L4Z6</accession>
<dbReference type="PANTHER" id="PTHR12455:SF0">
    <property type="entry name" value="NUCLEOLAR COMPLEX PROTEIN 4 HOMOLOG"/>
    <property type="match status" value="1"/>
</dbReference>
<comment type="caution">
    <text evidence="4">The sequence shown here is derived from an EMBL/GenBank/DDBJ whole genome shotgun (WGS) entry which is preliminary data.</text>
</comment>
<dbReference type="Proteomes" id="UP000803884">
    <property type="component" value="Unassembled WGS sequence"/>
</dbReference>